<dbReference type="SUPFAM" id="SSF46689">
    <property type="entry name" value="Homeodomain-like"/>
    <property type="match status" value="1"/>
</dbReference>
<dbReference type="InterPro" id="IPR009057">
    <property type="entry name" value="Homeodomain-like_sf"/>
</dbReference>
<keyword evidence="1" id="KW-0805">Transcription regulation</keyword>
<dbReference type="PANTHER" id="PTHR43280">
    <property type="entry name" value="ARAC-FAMILY TRANSCRIPTIONAL REGULATOR"/>
    <property type="match status" value="1"/>
</dbReference>
<dbReference type="SUPFAM" id="SSF51215">
    <property type="entry name" value="Regulatory protein AraC"/>
    <property type="match status" value="1"/>
</dbReference>
<dbReference type="InterPro" id="IPR018060">
    <property type="entry name" value="HTH_AraC"/>
</dbReference>
<accession>D1PB68</accession>
<protein>
    <submittedName>
        <fullName evidence="5">Transcriptional regulator, AraC family</fullName>
    </submittedName>
</protein>
<evidence type="ECO:0000313" key="6">
    <source>
        <dbReference type="Proteomes" id="UP000004477"/>
    </source>
</evidence>
<comment type="caution">
    <text evidence="5">The sequence shown here is derived from an EMBL/GenBank/DDBJ whole genome shotgun (WGS) entry which is preliminary data.</text>
</comment>
<name>D1PB68_9BACT</name>
<dbReference type="STRING" id="537011.PREVCOP_04446"/>
<evidence type="ECO:0000259" key="4">
    <source>
        <dbReference type="PROSITE" id="PS01124"/>
    </source>
</evidence>
<organism evidence="5 6">
    <name type="scientific">Segatella copri DSM 18205</name>
    <dbReference type="NCBI Taxonomy" id="537011"/>
    <lineage>
        <taxon>Bacteria</taxon>
        <taxon>Pseudomonadati</taxon>
        <taxon>Bacteroidota</taxon>
        <taxon>Bacteroidia</taxon>
        <taxon>Bacteroidales</taxon>
        <taxon>Prevotellaceae</taxon>
        <taxon>Segatella</taxon>
    </lineage>
</organism>
<dbReference type="PROSITE" id="PS01124">
    <property type="entry name" value="HTH_ARAC_FAMILY_2"/>
    <property type="match status" value="1"/>
</dbReference>
<keyword evidence="2" id="KW-0238">DNA-binding</keyword>
<dbReference type="GO" id="GO:0043565">
    <property type="term" value="F:sequence-specific DNA binding"/>
    <property type="evidence" value="ECO:0007669"/>
    <property type="project" value="InterPro"/>
</dbReference>
<sequence length="317" mass="36733">MKNEERRNLKNILMKEQKDVRQRIEEGEFAQSAEIRASYLDEDILIIDNVKVLQNPDPMRFQMNMIASCQRGSLRAELNGREITVEKGDIFISPPNSILDIKEVSEDFACTAMCVSNHGLLGILRSHISVWNRAMYVSKVSVLKMDEVDMVFYSKFTDLVRLCLDPKFNDRSSWKPYRREIVETLLKSALLAVSNLLLTDLPKETLGTSASDFFDKFLEMLQQSEIKHQPVEYFAQQLCITPKYLSIICKRHSGKTAIEWITEYTLADITYYLRSTTKTIKEISGILGFSNTSFFGKYVREHLHMSPLKYRESLRKQ</sequence>
<evidence type="ECO:0000256" key="1">
    <source>
        <dbReference type="ARBA" id="ARBA00023015"/>
    </source>
</evidence>
<dbReference type="Pfam" id="PF12833">
    <property type="entry name" value="HTH_18"/>
    <property type="match status" value="1"/>
</dbReference>
<evidence type="ECO:0000313" key="5">
    <source>
        <dbReference type="EMBL" id="EFB36025.1"/>
    </source>
</evidence>
<evidence type="ECO:0000256" key="3">
    <source>
        <dbReference type="ARBA" id="ARBA00023163"/>
    </source>
</evidence>
<proteinExistence type="predicted"/>
<dbReference type="SMART" id="SM00342">
    <property type="entry name" value="HTH_ARAC"/>
    <property type="match status" value="1"/>
</dbReference>
<dbReference type="Proteomes" id="UP000004477">
    <property type="component" value="Unassembled WGS sequence"/>
</dbReference>
<dbReference type="Gene3D" id="1.10.10.60">
    <property type="entry name" value="Homeodomain-like"/>
    <property type="match status" value="1"/>
</dbReference>
<evidence type="ECO:0000256" key="2">
    <source>
        <dbReference type="ARBA" id="ARBA00023125"/>
    </source>
</evidence>
<dbReference type="PaxDb" id="537011-PREVCOP_04446"/>
<dbReference type="InterPro" id="IPR037923">
    <property type="entry name" value="HTH-like"/>
</dbReference>
<dbReference type="PANTHER" id="PTHR43280:SF32">
    <property type="entry name" value="TRANSCRIPTIONAL REGULATORY PROTEIN"/>
    <property type="match status" value="1"/>
</dbReference>
<keyword evidence="3" id="KW-0804">Transcription</keyword>
<gene>
    <name evidence="5" type="ORF">PREVCOP_04446</name>
</gene>
<dbReference type="HOGENOM" id="CLU_000445_88_2_10"/>
<keyword evidence="6" id="KW-1185">Reference proteome</keyword>
<reference evidence="5" key="1">
    <citation type="submission" date="2009-11" db="EMBL/GenBank/DDBJ databases">
        <authorList>
            <person name="Weinstock G."/>
            <person name="Sodergren E."/>
            <person name="Clifton S."/>
            <person name="Fulton L."/>
            <person name="Fulton B."/>
            <person name="Courtney L."/>
            <person name="Fronick C."/>
            <person name="Harrison M."/>
            <person name="Strong C."/>
            <person name="Farmer C."/>
            <person name="Delahaunty K."/>
            <person name="Markovic C."/>
            <person name="Hall O."/>
            <person name="Minx P."/>
            <person name="Tomlinson C."/>
            <person name="Mitreva M."/>
            <person name="Nelson J."/>
            <person name="Hou S."/>
            <person name="Wollam A."/>
            <person name="Pepin K.H."/>
            <person name="Johnson M."/>
            <person name="Bhonagiri V."/>
            <person name="Nash W.E."/>
            <person name="Warren W."/>
            <person name="Chinwalla A."/>
            <person name="Mardis E.R."/>
            <person name="Wilson R.K."/>
        </authorList>
    </citation>
    <scope>NUCLEOTIDE SEQUENCE [LARGE SCALE GENOMIC DNA]</scope>
    <source>
        <strain evidence="5">DSM 18205</strain>
    </source>
</reference>
<dbReference type="AlphaFoldDB" id="D1PB68"/>
<dbReference type="EMBL" id="ACBX02000011">
    <property type="protein sequence ID" value="EFB36025.1"/>
    <property type="molecule type" value="Genomic_DNA"/>
</dbReference>
<dbReference type="GO" id="GO:0003700">
    <property type="term" value="F:DNA-binding transcription factor activity"/>
    <property type="evidence" value="ECO:0007669"/>
    <property type="project" value="InterPro"/>
</dbReference>
<feature type="domain" description="HTH araC/xylS-type" evidence="4">
    <location>
        <begin position="215"/>
        <end position="313"/>
    </location>
</feature>